<evidence type="ECO:0000256" key="7">
    <source>
        <dbReference type="ARBA" id="ARBA00022833"/>
    </source>
</evidence>
<evidence type="ECO:0000256" key="4">
    <source>
        <dbReference type="ARBA" id="ARBA00022723"/>
    </source>
</evidence>
<dbReference type="PANTHER" id="PTHR12147:SF26">
    <property type="entry name" value="PEPTIDASE M28 DOMAIN-CONTAINING PROTEIN"/>
    <property type="match status" value="1"/>
</dbReference>
<dbReference type="GO" id="GO:0004177">
    <property type="term" value="F:aminopeptidase activity"/>
    <property type="evidence" value="ECO:0007669"/>
    <property type="project" value="UniProtKB-KW"/>
</dbReference>
<keyword evidence="11" id="KW-1185">Reference proteome</keyword>
<dbReference type="InterPro" id="IPR045175">
    <property type="entry name" value="M28_fam"/>
</dbReference>
<dbReference type="Pfam" id="PF02225">
    <property type="entry name" value="PA"/>
    <property type="match status" value="1"/>
</dbReference>
<name>A0A7I7SQE8_9MYCO</name>
<reference evidence="10 11" key="1">
    <citation type="journal article" date="2019" name="Emerg. Microbes Infect.">
        <title>Comprehensive subspecies identification of 175 nontuberculous mycobacteria species based on 7547 genomic profiles.</title>
        <authorList>
            <person name="Matsumoto Y."/>
            <person name="Kinjo T."/>
            <person name="Motooka D."/>
            <person name="Nabeya D."/>
            <person name="Jung N."/>
            <person name="Uechi K."/>
            <person name="Horii T."/>
            <person name="Iida T."/>
            <person name="Fujita J."/>
            <person name="Nakamura S."/>
        </authorList>
    </citation>
    <scope>NUCLEOTIDE SEQUENCE [LARGE SCALE GENOMIC DNA]</scope>
    <source>
        <strain evidence="10 11">JCM 30395</strain>
    </source>
</reference>
<evidence type="ECO:0000313" key="10">
    <source>
        <dbReference type="EMBL" id="BBY59048.1"/>
    </source>
</evidence>
<keyword evidence="4" id="KW-0479">Metal-binding</keyword>
<evidence type="ECO:0000256" key="3">
    <source>
        <dbReference type="ARBA" id="ARBA00022670"/>
    </source>
</evidence>
<gene>
    <name evidence="10" type="primary">lpqL</name>
    <name evidence="10" type="ORF">MSAR_21840</name>
</gene>
<dbReference type="GO" id="GO:0006508">
    <property type="term" value="P:proteolysis"/>
    <property type="evidence" value="ECO:0007669"/>
    <property type="project" value="UniProtKB-KW"/>
</dbReference>
<evidence type="ECO:0000259" key="9">
    <source>
        <dbReference type="Pfam" id="PF04389"/>
    </source>
</evidence>
<dbReference type="SUPFAM" id="SSF52025">
    <property type="entry name" value="PA domain"/>
    <property type="match status" value="1"/>
</dbReference>
<protein>
    <submittedName>
        <fullName evidence="10">Putative lipoprotein aminopeptidase LpqL</fullName>
    </submittedName>
</protein>
<dbReference type="InterPro" id="IPR007484">
    <property type="entry name" value="Peptidase_M28"/>
</dbReference>
<dbReference type="AlphaFoldDB" id="A0A7I7SQE8"/>
<evidence type="ECO:0000256" key="6">
    <source>
        <dbReference type="ARBA" id="ARBA00022801"/>
    </source>
</evidence>
<evidence type="ECO:0000256" key="1">
    <source>
        <dbReference type="ARBA" id="ARBA00005957"/>
    </source>
</evidence>
<dbReference type="Gene3D" id="3.50.30.30">
    <property type="match status" value="1"/>
</dbReference>
<feature type="domain" description="PA" evidence="8">
    <location>
        <begin position="220"/>
        <end position="310"/>
    </location>
</feature>
<dbReference type="CDD" id="cd03876">
    <property type="entry name" value="M28_SGAP_like"/>
    <property type="match status" value="1"/>
</dbReference>
<keyword evidence="7" id="KW-0862">Zinc</keyword>
<evidence type="ECO:0000256" key="2">
    <source>
        <dbReference type="ARBA" id="ARBA00022438"/>
    </source>
</evidence>
<accession>A0A7I7SQE8</accession>
<evidence type="ECO:0000256" key="5">
    <source>
        <dbReference type="ARBA" id="ARBA00022729"/>
    </source>
</evidence>
<dbReference type="GO" id="GO:0046872">
    <property type="term" value="F:metal ion binding"/>
    <property type="evidence" value="ECO:0007669"/>
    <property type="project" value="UniProtKB-KW"/>
</dbReference>
<dbReference type="CDD" id="cd04816">
    <property type="entry name" value="PA_SaNapH_like"/>
    <property type="match status" value="1"/>
</dbReference>
<keyword evidence="5" id="KW-0732">Signal</keyword>
<dbReference type="InterPro" id="IPR003137">
    <property type="entry name" value="PA_domain"/>
</dbReference>
<dbReference type="InterPro" id="IPR041756">
    <property type="entry name" value="M28_SGAP-like"/>
</dbReference>
<dbReference type="GO" id="GO:0008235">
    <property type="term" value="F:metalloexopeptidase activity"/>
    <property type="evidence" value="ECO:0007669"/>
    <property type="project" value="InterPro"/>
</dbReference>
<sequence length="581" mass="60112">MITPSTRNGTACKNTPANTVPAVASRGLSATPSRIQVPTSAHTTNPATKTSVEVTRRRRGAVTVIALNRATRTCVHADAANLGAVEHRYLVAARVAAVVVAVAGCSHPAKSGQPDTPTTPAAQFADGLRKQVSTDAMYAHLQKLQDIANANNGTRAVGTPGFDASVDYVAGVLRAKGFDVQTPEFQARVFESGKPDLRVGGTGVTARAMEFSLGTPPEGVSGPLVAAPAEETPGCAPEDYDGLPVKGAVVLVDRGSCPFKDKQAIAAKLGAVALVVADNVDGQMMGATLGEDTDVKLPVVGVTKADGAALRANPGATTLKLEANTKNVSARNVIAQTKTGSASDVVMVGAHLDSVPEGPGINDNGSGVAAVLETAVQLGPNPDVKNAVRFAFWGAEELGTIGSKKYIESLNVDQLTDIALYLNYDMIGSPNPGYFTYDGDQSTAPGPGGRIPRVPEGSAGIERTLVAYLKTAGKTAQDTSFDGRSDYDAFTQAGVPSGGLFSGAEENKTADQQKLWGGTADAPFDPNYHKNTDTLDHIDKTALGILGGGVVFSVGLYAQDMDGRNGIPLRDDRTRHLITGP</sequence>
<dbReference type="PANTHER" id="PTHR12147">
    <property type="entry name" value="METALLOPEPTIDASE M28 FAMILY MEMBER"/>
    <property type="match status" value="1"/>
</dbReference>
<dbReference type="Proteomes" id="UP000466445">
    <property type="component" value="Chromosome"/>
</dbReference>
<evidence type="ECO:0000259" key="8">
    <source>
        <dbReference type="Pfam" id="PF02225"/>
    </source>
</evidence>
<dbReference type="InterPro" id="IPR046450">
    <property type="entry name" value="PA_dom_sf"/>
</dbReference>
<proteinExistence type="inferred from homology"/>
<keyword evidence="6" id="KW-0378">Hydrolase</keyword>
<evidence type="ECO:0000313" key="11">
    <source>
        <dbReference type="Proteomes" id="UP000466445"/>
    </source>
</evidence>
<dbReference type="Gene3D" id="3.40.630.10">
    <property type="entry name" value="Zn peptidases"/>
    <property type="match status" value="1"/>
</dbReference>
<keyword evidence="2 10" id="KW-0031">Aminopeptidase</keyword>
<comment type="similarity">
    <text evidence="1">Belongs to the peptidase M28 family. M28A subfamily.</text>
</comment>
<dbReference type="Pfam" id="PF04389">
    <property type="entry name" value="Peptidase_M28"/>
    <property type="match status" value="1"/>
</dbReference>
<organism evidence="10 11">
    <name type="scientific">Mycolicibacterium sarraceniae</name>
    <dbReference type="NCBI Taxonomy" id="1534348"/>
    <lineage>
        <taxon>Bacteria</taxon>
        <taxon>Bacillati</taxon>
        <taxon>Actinomycetota</taxon>
        <taxon>Actinomycetes</taxon>
        <taxon>Mycobacteriales</taxon>
        <taxon>Mycobacteriaceae</taxon>
        <taxon>Mycolicibacterium</taxon>
    </lineage>
</organism>
<keyword evidence="10" id="KW-0449">Lipoprotein</keyword>
<keyword evidence="3" id="KW-0645">Protease</keyword>
<dbReference type="SUPFAM" id="SSF53187">
    <property type="entry name" value="Zn-dependent exopeptidases"/>
    <property type="match status" value="1"/>
</dbReference>
<dbReference type="EMBL" id="AP022595">
    <property type="protein sequence ID" value="BBY59048.1"/>
    <property type="molecule type" value="Genomic_DNA"/>
</dbReference>
<dbReference type="KEGG" id="msar:MSAR_21840"/>
<feature type="domain" description="Peptidase M28" evidence="9">
    <location>
        <begin position="332"/>
        <end position="545"/>
    </location>
</feature>